<reference evidence="1 2" key="1">
    <citation type="submission" date="2011-09" db="EMBL/GenBank/DDBJ databases">
        <authorList>
            <consortium name="US DOE Joint Genome Institute (JGI-PGF)"/>
            <person name="Lucas S."/>
            <person name="Han J."/>
            <person name="Lapidus A."/>
            <person name="Cheng J.-F."/>
            <person name="Goodwin L."/>
            <person name="Pitluck S."/>
            <person name="Peters L."/>
            <person name="Land M.L."/>
            <person name="Hauser L."/>
            <person name="Orellana R."/>
            <person name="Lovley D."/>
            <person name="Woyke T.J."/>
        </authorList>
    </citation>
    <scope>NUCLEOTIDE SEQUENCE [LARGE SCALE GENOMIC DNA]</scope>
    <source>
        <strain evidence="1 2">2ac9</strain>
    </source>
</reference>
<keyword evidence="2" id="KW-1185">Reference proteome</keyword>
<protein>
    <recommendedName>
        <fullName evidence="3">Roadblock/LAMTOR2 domain-containing protein</fullName>
    </recommendedName>
</protein>
<reference evidence="1 2" key="2">
    <citation type="submission" date="2012-02" db="EMBL/GenBank/DDBJ databases">
        <title>Improved High-Quality Draft sequence of Desulfobacter postgatei 2ac9.</title>
        <authorList>
            <consortium name="US DOE Joint Genome Institute"/>
            <person name="Lucas S."/>
            <person name="Han J."/>
            <person name="Lapidus A."/>
            <person name="Cheng J.-F."/>
            <person name="Goodwin L."/>
            <person name="Pitluck S."/>
            <person name="Peters L."/>
            <person name="Ovchinnikova G."/>
            <person name="Held B."/>
            <person name="Detter J.C."/>
            <person name="Han C."/>
            <person name="Tapia R."/>
            <person name="Land M."/>
            <person name="Hauser L."/>
            <person name="Kyrpides N."/>
            <person name="Ivanova N."/>
            <person name="Pagani I."/>
            <person name="Orellana R."/>
            <person name="Lovley D."/>
            <person name="Woyke T."/>
        </authorList>
    </citation>
    <scope>NUCLEOTIDE SEQUENCE [LARGE SCALE GENOMIC DNA]</scope>
    <source>
        <strain evidence="1 2">2ac9</strain>
    </source>
</reference>
<dbReference type="RefSeq" id="WP_004072934.1">
    <property type="nucleotide sequence ID" value="NZ_CM001488.1"/>
</dbReference>
<evidence type="ECO:0000313" key="2">
    <source>
        <dbReference type="Proteomes" id="UP000005778"/>
    </source>
</evidence>
<dbReference type="Proteomes" id="UP000005778">
    <property type="component" value="Chromosome"/>
</dbReference>
<proteinExistence type="predicted"/>
<organism evidence="1 2">
    <name type="scientific">Desulfobacter postgatei 2ac9</name>
    <dbReference type="NCBI Taxonomy" id="879212"/>
    <lineage>
        <taxon>Bacteria</taxon>
        <taxon>Pseudomonadati</taxon>
        <taxon>Thermodesulfobacteriota</taxon>
        <taxon>Desulfobacteria</taxon>
        <taxon>Desulfobacterales</taxon>
        <taxon>Desulfobacteraceae</taxon>
        <taxon>Desulfobacter</taxon>
    </lineage>
</organism>
<gene>
    <name evidence="1" type="ORF">DespoDRAFT_01779</name>
</gene>
<evidence type="ECO:0008006" key="3">
    <source>
        <dbReference type="Google" id="ProtNLM"/>
    </source>
</evidence>
<accession>I5B2I2</accession>
<dbReference type="AlphaFoldDB" id="I5B2I2"/>
<dbReference type="STRING" id="879212.DespoDRAFT_01779"/>
<dbReference type="HOGENOM" id="CLU_1934648_0_0_7"/>
<name>I5B2I2_9BACT</name>
<sequence length="130" mass="14288">MKGSLSNISRIKGVNAFFLVDGNGNVLDRNFSSKMEPGADKKVSKAIAACGSIYLSISPKQFRYAAFLRQNNTQVFIFPFGRHLLGVVTEVGAQNPDTDRIAKEIFAILSKEQPWADLTYQPPSIAHNKG</sequence>
<dbReference type="EMBL" id="CM001488">
    <property type="protein sequence ID" value="EIM63695.1"/>
    <property type="molecule type" value="Genomic_DNA"/>
</dbReference>
<evidence type="ECO:0000313" key="1">
    <source>
        <dbReference type="EMBL" id="EIM63695.1"/>
    </source>
</evidence>